<dbReference type="Gene3D" id="3.55.50.30">
    <property type="match status" value="1"/>
</dbReference>
<feature type="domain" description="Protein FecR C-terminal" evidence="3">
    <location>
        <begin position="232"/>
        <end position="282"/>
    </location>
</feature>
<dbReference type="EMBL" id="FMVF01000002">
    <property type="protein sequence ID" value="SCX85391.1"/>
    <property type="molecule type" value="Genomic_DNA"/>
</dbReference>
<evidence type="ECO:0000259" key="2">
    <source>
        <dbReference type="Pfam" id="PF04773"/>
    </source>
</evidence>
<reference evidence="4 5" key="1">
    <citation type="submission" date="2016-10" db="EMBL/GenBank/DDBJ databases">
        <authorList>
            <person name="de Groot N.N."/>
        </authorList>
    </citation>
    <scope>NUCLEOTIDE SEQUENCE [LARGE SCALE GENOMIC DNA]</scope>
    <source>
        <strain evidence="4 5">CGMCC 1.7031</strain>
    </source>
</reference>
<accession>A0A1G5B5M1</accession>
<dbReference type="InterPro" id="IPR032508">
    <property type="entry name" value="FecR_C"/>
</dbReference>
<dbReference type="PANTHER" id="PTHR30273:SF2">
    <property type="entry name" value="PROTEIN FECR"/>
    <property type="match status" value="1"/>
</dbReference>
<evidence type="ECO:0000256" key="1">
    <source>
        <dbReference type="SAM" id="Phobius"/>
    </source>
</evidence>
<dbReference type="Pfam" id="PF04773">
    <property type="entry name" value="FecR"/>
    <property type="match status" value="1"/>
</dbReference>
<dbReference type="Proteomes" id="UP000199354">
    <property type="component" value="Unassembled WGS sequence"/>
</dbReference>
<proteinExistence type="predicted"/>
<gene>
    <name evidence="4" type="ORF">SAMN02927903_00259</name>
</gene>
<protein>
    <submittedName>
        <fullName evidence="4">FecR family protein</fullName>
    </submittedName>
</protein>
<dbReference type="Pfam" id="PF16344">
    <property type="entry name" value="FecR_C"/>
    <property type="match status" value="1"/>
</dbReference>
<feature type="transmembrane region" description="Helical" evidence="1">
    <location>
        <begin position="78"/>
        <end position="98"/>
    </location>
</feature>
<dbReference type="RefSeq" id="WP_091140378.1">
    <property type="nucleotide sequence ID" value="NZ_FMVF01000002.1"/>
</dbReference>
<feature type="domain" description="FecR protein" evidence="2">
    <location>
        <begin position="102"/>
        <end position="192"/>
    </location>
</feature>
<keyword evidence="5" id="KW-1185">Reference proteome</keyword>
<dbReference type="OrthoDB" id="1097347at2"/>
<organism evidence="4 5">
    <name type="scientific">Flavobacterium caeni</name>
    <dbReference type="NCBI Taxonomy" id="490189"/>
    <lineage>
        <taxon>Bacteria</taxon>
        <taxon>Pseudomonadati</taxon>
        <taxon>Bacteroidota</taxon>
        <taxon>Flavobacteriia</taxon>
        <taxon>Flavobacteriales</taxon>
        <taxon>Flavobacteriaceae</taxon>
        <taxon>Flavobacterium</taxon>
    </lineage>
</organism>
<keyword evidence="1" id="KW-0812">Transmembrane</keyword>
<evidence type="ECO:0000313" key="5">
    <source>
        <dbReference type="Proteomes" id="UP000199354"/>
    </source>
</evidence>
<dbReference type="InterPro" id="IPR006860">
    <property type="entry name" value="FecR"/>
</dbReference>
<dbReference type="STRING" id="490189.SAMN02927903_00259"/>
<dbReference type="InterPro" id="IPR012373">
    <property type="entry name" value="Ferrdict_sens_TM"/>
</dbReference>
<dbReference type="GO" id="GO:0016989">
    <property type="term" value="F:sigma factor antagonist activity"/>
    <property type="evidence" value="ECO:0007669"/>
    <property type="project" value="TreeGrafter"/>
</dbReference>
<name>A0A1G5B5M1_9FLAO</name>
<dbReference type="PANTHER" id="PTHR30273">
    <property type="entry name" value="PERIPLASMIC SIGNAL SENSOR AND SIGMA FACTOR ACTIVATOR FECR-RELATED"/>
    <property type="match status" value="1"/>
</dbReference>
<keyword evidence="1" id="KW-1133">Transmembrane helix</keyword>
<keyword evidence="1" id="KW-0472">Membrane</keyword>
<evidence type="ECO:0000259" key="3">
    <source>
        <dbReference type="Pfam" id="PF16344"/>
    </source>
</evidence>
<dbReference type="AlphaFoldDB" id="A0A1G5B5M1"/>
<dbReference type="Gene3D" id="2.60.120.1440">
    <property type="match status" value="1"/>
</dbReference>
<sequence length="299" mass="33488">MKTTDSPKDPFLSEWIEGRMTDEALRQKVSPDDYAAYLKLRDALAGLSLAEPDLERHYQMVKQKKIDALDAKPKTRPLYVWLGAAAALLLFFGIYRFVTPNVLATGHGQTADMVLADGSEVTLAGQSSLSYPNWFAYRRTLELRGEAYFEVSKGSTFTVQTQQGTVTVLGTRFNVLVLPDYFEVTCFEGKVEVVSGTSQVLEIGQAVRFLGREKENYDTPQSEPAWLHRESIFDSAPLEAVLLQLSRQYNRKIICPDSLKTVRFTGSFTHNDLQTALRSVATPLQKEFKTGTNGILTLE</sequence>
<evidence type="ECO:0000313" key="4">
    <source>
        <dbReference type="EMBL" id="SCX85391.1"/>
    </source>
</evidence>